<feature type="compositionally biased region" description="Polar residues" evidence="1">
    <location>
        <begin position="1"/>
        <end position="13"/>
    </location>
</feature>
<gene>
    <name evidence="2" type="ORF">K435DRAFT_858555</name>
</gene>
<evidence type="ECO:0000313" key="2">
    <source>
        <dbReference type="EMBL" id="THU96439.1"/>
    </source>
</evidence>
<organism evidence="2 3">
    <name type="scientific">Dendrothele bispora (strain CBS 962.96)</name>
    <dbReference type="NCBI Taxonomy" id="1314807"/>
    <lineage>
        <taxon>Eukaryota</taxon>
        <taxon>Fungi</taxon>
        <taxon>Dikarya</taxon>
        <taxon>Basidiomycota</taxon>
        <taxon>Agaricomycotina</taxon>
        <taxon>Agaricomycetes</taxon>
        <taxon>Agaricomycetidae</taxon>
        <taxon>Agaricales</taxon>
        <taxon>Agaricales incertae sedis</taxon>
        <taxon>Dendrothele</taxon>
    </lineage>
</organism>
<sequence length="130" mass="14354">MLDEGQQQRPKTSNVHEDSKYTTFPPRNLNPSKDGSKKRPKNPQNLHPQSLADTINGQGIEESDDEASERINQDQNKPEPVQIENGPHVNQSATSVNSLWSRSSSLSPSTSTEKNRNPKPAAFPQLSPPS</sequence>
<dbReference type="Proteomes" id="UP000297245">
    <property type="component" value="Unassembled WGS sequence"/>
</dbReference>
<protein>
    <submittedName>
        <fullName evidence="2">Uncharacterized protein</fullName>
    </submittedName>
</protein>
<feature type="compositionally biased region" description="Low complexity" evidence="1">
    <location>
        <begin position="94"/>
        <end position="112"/>
    </location>
</feature>
<accession>A0A4S8M2U0</accession>
<feature type="compositionally biased region" description="Polar residues" evidence="1">
    <location>
        <begin position="42"/>
        <end position="57"/>
    </location>
</feature>
<proteinExistence type="predicted"/>
<keyword evidence="3" id="KW-1185">Reference proteome</keyword>
<evidence type="ECO:0000313" key="3">
    <source>
        <dbReference type="Proteomes" id="UP000297245"/>
    </source>
</evidence>
<feature type="region of interest" description="Disordered" evidence="1">
    <location>
        <begin position="1"/>
        <end position="130"/>
    </location>
</feature>
<dbReference type="EMBL" id="ML179177">
    <property type="protein sequence ID" value="THU96439.1"/>
    <property type="molecule type" value="Genomic_DNA"/>
</dbReference>
<reference evidence="2 3" key="1">
    <citation type="journal article" date="2019" name="Nat. Ecol. Evol.">
        <title>Megaphylogeny resolves global patterns of mushroom evolution.</title>
        <authorList>
            <person name="Varga T."/>
            <person name="Krizsan K."/>
            <person name="Foldi C."/>
            <person name="Dima B."/>
            <person name="Sanchez-Garcia M."/>
            <person name="Sanchez-Ramirez S."/>
            <person name="Szollosi G.J."/>
            <person name="Szarkandi J.G."/>
            <person name="Papp V."/>
            <person name="Albert L."/>
            <person name="Andreopoulos W."/>
            <person name="Angelini C."/>
            <person name="Antonin V."/>
            <person name="Barry K.W."/>
            <person name="Bougher N.L."/>
            <person name="Buchanan P."/>
            <person name="Buyck B."/>
            <person name="Bense V."/>
            <person name="Catcheside P."/>
            <person name="Chovatia M."/>
            <person name="Cooper J."/>
            <person name="Damon W."/>
            <person name="Desjardin D."/>
            <person name="Finy P."/>
            <person name="Geml J."/>
            <person name="Haridas S."/>
            <person name="Hughes K."/>
            <person name="Justo A."/>
            <person name="Karasinski D."/>
            <person name="Kautmanova I."/>
            <person name="Kiss B."/>
            <person name="Kocsube S."/>
            <person name="Kotiranta H."/>
            <person name="LaButti K.M."/>
            <person name="Lechner B.E."/>
            <person name="Liimatainen K."/>
            <person name="Lipzen A."/>
            <person name="Lukacs Z."/>
            <person name="Mihaltcheva S."/>
            <person name="Morgado L.N."/>
            <person name="Niskanen T."/>
            <person name="Noordeloos M.E."/>
            <person name="Ohm R.A."/>
            <person name="Ortiz-Santana B."/>
            <person name="Ovrebo C."/>
            <person name="Racz N."/>
            <person name="Riley R."/>
            <person name="Savchenko A."/>
            <person name="Shiryaev A."/>
            <person name="Soop K."/>
            <person name="Spirin V."/>
            <person name="Szebenyi C."/>
            <person name="Tomsovsky M."/>
            <person name="Tulloss R.E."/>
            <person name="Uehling J."/>
            <person name="Grigoriev I.V."/>
            <person name="Vagvolgyi C."/>
            <person name="Papp T."/>
            <person name="Martin F.M."/>
            <person name="Miettinen O."/>
            <person name="Hibbett D.S."/>
            <person name="Nagy L.G."/>
        </authorList>
    </citation>
    <scope>NUCLEOTIDE SEQUENCE [LARGE SCALE GENOMIC DNA]</scope>
    <source>
        <strain evidence="2 3">CBS 962.96</strain>
    </source>
</reference>
<evidence type="ECO:0000256" key="1">
    <source>
        <dbReference type="SAM" id="MobiDB-lite"/>
    </source>
</evidence>
<name>A0A4S8M2U0_DENBC</name>
<dbReference type="AlphaFoldDB" id="A0A4S8M2U0"/>